<feature type="compositionally biased region" description="Basic residues" evidence="1">
    <location>
        <begin position="56"/>
        <end position="67"/>
    </location>
</feature>
<evidence type="ECO:0000313" key="5">
    <source>
        <dbReference type="Proteomes" id="UP000504615"/>
    </source>
</evidence>
<dbReference type="Pfam" id="PF16012">
    <property type="entry name" value="DUF4780"/>
    <property type="match status" value="1"/>
</dbReference>
<feature type="transmembrane region" description="Helical" evidence="2">
    <location>
        <begin position="342"/>
        <end position="366"/>
    </location>
</feature>
<feature type="transmembrane region" description="Helical" evidence="2">
    <location>
        <begin position="653"/>
        <end position="672"/>
    </location>
</feature>
<feature type="transmembrane region" description="Helical" evidence="2">
    <location>
        <begin position="404"/>
        <end position="423"/>
    </location>
</feature>
<feature type="region of interest" description="Disordered" evidence="1">
    <location>
        <begin position="47"/>
        <end position="67"/>
    </location>
</feature>
<dbReference type="AlphaFoldDB" id="A0A6I9VPN0"/>
<protein>
    <submittedName>
        <fullName evidence="6">GPI ethanolamine phosphate transferase 2 isoform X2</fullName>
    </submittedName>
</protein>
<feature type="transmembrane region" description="Helical" evidence="2">
    <location>
        <begin position="739"/>
        <end position="764"/>
    </location>
</feature>
<dbReference type="GO" id="GO:0005789">
    <property type="term" value="C:endoplasmic reticulum membrane"/>
    <property type="evidence" value="ECO:0007669"/>
    <property type="project" value="TreeGrafter"/>
</dbReference>
<evidence type="ECO:0000259" key="3">
    <source>
        <dbReference type="Pfam" id="PF16012"/>
    </source>
</evidence>
<dbReference type="GO" id="GO:0051267">
    <property type="term" value="F:CP2 mannose-ethanolamine phosphotransferase activity"/>
    <property type="evidence" value="ECO:0007669"/>
    <property type="project" value="TreeGrafter"/>
</dbReference>
<dbReference type="Pfam" id="PF19316">
    <property type="entry name" value="PIGO_PIGG"/>
    <property type="match status" value="1"/>
</dbReference>
<dbReference type="PANTHER" id="PTHR23072">
    <property type="entry name" value="PHOSPHATIDYLINOSITOL GLYCAN-RELATED"/>
    <property type="match status" value="1"/>
</dbReference>
<dbReference type="OrthoDB" id="272139at2759"/>
<keyword evidence="6" id="KW-0808">Transferase</keyword>
<accession>A0A6I9VPN0</accession>
<feature type="domain" description="GPI ethanolamine phosphate transferase 2 C-terminal" evidence="4">
    <location>
        <begin position="710"/>
        <end position="838"/>
    </location>
</feature>
<dbReference type="InterPro" id="IPR031961">
    <property type="entry name" value="DUF4780"/>
</dbReference>
<evidence type="ECO:0000313" key="6">
    <source>
        <dbReference type="RefSeq" id="XP_011630648.1"/>
    </source>
</evidence>
<keyword evidence="5" id="KW-1185">Reference proteome</keyword>
<evidence type="ECO:0000259" key="4">
    <source>
        <dbReference type="Pfam" id="PF19316"/>
    </source>
</evidence>
<gene>
    <name evidence="6" type="primary">LOC105422819</name>
</gene>
<feature type="transmembrane region" description="Helical" evidence="2">
    <location>
        <begin position="625"/>
        <end position="646"/>
    </location>
</feature>
<dbReference type="Proteomes" id="UP000504615">
    <property type="component" value="Unplaced"/>
</dbReference>
<keyword evidence="2" id="KW-0812">Transmembrane</keyword>
<feature type="domain" description="DUF4780" evidence="3">
    <location>
        <begin position="144"/>
        <end position="288"/>
    </location>
</feature>
<evidence type="ECO:0000256" key="1">
    <source>
        <dbReference type="SAM" id="MobiDB-lite"/>
    </source>
</evidence>
<reference evidence="6" key="1">
    <citation type="submission" date="2025-08" db="UniProtKB">
        <authorList>
            <consortium name="RefSeq"/>
        </authorList>
    </citation>
    <scope>IDENTIFICATION</scope>
</reference>
<keyword evidence="2" id="KW-0472">Membrane</keyword>
<sequence length="848" mass="97323">MEVPNCKYKIDDIKINIEGSQIFTTTTVTNGSYDTVQSLDSQSTVFTKNQRSNGVKSKRKRSGAQRKKKKKAALSNLVFNFSAPSTSLQPIANTSGIGIKRLQSCMDSFEMNNYTKKIKLFHEKTQTEDDDSLTGAIVSMNIPLGLEQLILFRSAILKEIDKIIEGPMPKFHGSYIKLGAIVVKCADKASLHWLSMQITNISPWPSTMFKMISLNELHTYFRATVWIPSPLESTAIVLQRLQRQNPSLDTASWRIYSENLKTFEEGRTLFLGMPKLDFEKLQASNFKAYLDVSQRYLDAVNLHVAWLNTSEKQSEMVKNIVSSYNAILKEMKDTLITCMIEYGYFGPLGIAIVLLFEICVISFFTQEAVWTMDKRRDFIFLSGLLVCLGFAYISTHFANMNFSFPTNLFNAVLFLLIINIFYINNGLVRSFSFKFKKGPKIHKMFQIGALLHIVSLAGTSFIEEEHQTWYFFWTSTILYFLYYCFTKLFVCHQCNLTSIKMSSGIGLSCSNIRHHVKVCVKLFLLLIGHRVLCKLNSTGDKWAHLPDIAHWLKEDDSKIGMTSLLLFALILLIWIGYKCEDKNYKQFSFFLNVSLAICIYFRHMSNGAVMEIHPLYFSNGIYEVQTFWMITTFSLLSYAYRIILIIRHDKQRFASTILFFIINIWVKISAMLHQPYNVILLPMQIITSSTIDAVLRENNLLDLGILVHYWLGNVFYFYQGNSNSLASIDVAAGYVGLSSYMPFITGAYLIINTYSAIVLAYFLFIYHRQAHQTSGTDIISISKTYIAWRLMTVTVYIFIIHIQRFHLFVWSVFSPKLLYEAMYSVIMCCSVLLVLIVITLQVAMIPNY</sequence>
<dbReference type="InterPro" id="IPR045687">
    <property type="entry name" value="PIGG/GPI7_C"/>
</dbReference>
<dbReference type="PANTHER" id="PTHR23072:SF0">
    <property type="entry name" value="GPI ETHANOLAMINE PHOSPHATE TRANSFERASE 2"/>
    <property type="match status" value="1"/>
</dbReference>
<feature type="transmembrane region" description="Helical" evidence="2">
    <location>
        <begin position="785"/>
        <end position="802"/>
    </location>
</feature>
<name>A0A6I9VPN0_9HYME</name>
<organism evidence="5 6">
    <name type="scientific">Pogonomyrmex barbatus</name>
    <name type="common">red harvester ant</name>
    <dbReference type="NCBI Taxonomy" id="144034"/>
    <lineage>
        <taxon>Eukaryota</taxon>
        <taxon>Metazoa</taxon>
        <taxon>Ecdysozoa</taxon>
        <taxon>Arthropoda</taxon>
        <taxon>Hexapoda</taxon>
        <taxon>Insecta</taxon>
        <taxon>Pterygota</taxon>
        <taxon>Neoptera</taxon>
        <taxon>Endopterygota</taxon>
        <taxon>Hymenoptera</taxon>
        <taxon>Apocrita</taxon>
        <taxon>Aculeata</taxon>
        <taxon>Formicoidea</taxon>
        <taxon>Formicidae</taxon>
        <taxon>Myrmicinae</taxon>
        <taxon>Pogonomyrmex</taxon>
    </lineage>
</organism>
<feature type="transmembrane region" description="Helical" evidence="2">
    <location>
        <begin position="378"/>
        <end position="398"/>
    </location>
</feature>
<keyword evidence="2" id="KW-1133">Transmembrane helix</keyword>
<feature type="transmembrane region" description="Helical" evidence="2">
    <location>
        <begin position="822"/>
        <end position="845"/>
    </location>
</feature>
<dbReference type="CTD" id="35685"/>
<dbReference type="InterPro" id="IPR039527">
    <property type="entry name" value="PIGG/GPI7"/>
</dbReference>
<dbReference type="GeneID" id="105422819"/>
<dbReference type="GO" id="GO:0006506">
    <property type="term" value="P:GPI anchor biosynthetic process"/>
    <property type="evidence" value="ECO:0007669"/>
    <property type="project" value="InterPro"/>
</dbReference>
<evidence type="ECO:0000256" key="2">
    <source>
        <dbReference type="SAM" id="Phobius"/>
    </source>
</evidence>
<dbReference type="RefSeq" id="XP_011630648.1">
    <property type="nucleotide sequence ID" value="XM_011632346.1"/>
</dbReference>
<proteinExistence type="predicted"/>
<feature type="transmembrane region" description="Helical" evidence="2">
    <location>
        <begin position="589"/>
        <end position="605"/>
    </location>
</feature>
<feature type="transmembrane region" description="Helical" evidence="2">
    <location>
        <begin position="468"/>
        <end position="490"/>
    </location>
</feature>
<feature type="transmembrane region" description="Helical" evidence="2">
    <location>
        <begin position="559"/>
        <end position="577"/>
    </location>
</feature>